<organism evidence="2 3">
    <name type="scientific">Terfezia boudieri ATCC MYA-4762</name>
    <dbReference type="NCBI Taxonomy" id="1051890"/>
    <lineage>
        <taxon>Eukaryota</taxon>
        <taxon>Fungi</taxon>
        <taxon>Dikarya</taxon>
        <taxon>Ascomycota</taxon>
        <taxon>Pezizomycotina</taxon>
        <taxon>Pezizomycetes</taxon>
        <taxon>Pezizales</taxon>
        <taxon>Pezizaceae</taxon>
        <taxon>Terfezia</taxon>
    </lineage>
</organism>
<dbReference type="Proteomes" id="UP000267821">
    <property type="component" value="Unassembled WGS sequence"/>
</dbReference>
<feature type="compositionally biased region" description="Polar residues" evidence="1">
    <location>
        <begin position="394"/>
        <end position="409"/>
    </location>
</feature>
<dbReference type="EMBL" id="ML121537">
    <property type="protein sequence ID" value="RPB25581.1"/>
    <property type="molecule type" value="Genomic_DNA"/>
</dbReference>
<accession>A0A3N4LY41</accession>
<feature type="compositionally biased region" description="Low complexity" evidence="1">
    <location>
        <begin position="172"/>
        <end position="194"/>
    </location>
</feature>
<feature type="region of interest" description="Disordered" evidence="1">
    <location>
        <begin position="392"/>
        <end position="426"/>
    </location>
</feature>
<dbReference type="AlphaFoldDB" id="A0A3N4LY41"/>
<feature type="compositionally biased region" description="Polar residues" evidence="1">
    <location>
        <begin position="216"/>
        <end position="225"/>
    </location>
</feature>
<dbReference type="OrthoDB" id="10382385at2759"/>
<feature type="region of interest" description="Disordered" evidence="1">
    <location>
        <begin position="162"/>
        <end position="246"/>
    </location>
</feature>
<sequence length="945" mass="101881">MSKIILYITINFAPCLKSPLASLSFAVSCISLCCLSGDSAYRPLLERLYRSSHMLNHLFTLSIPEVIASKVKTVHPESEDGSTTTSNRGASQAHPDPELQDGMDYGPDTVLEMSGHEPHPQPGYGGYSGDFGQGCGGGNTLVNHGHLGHQQAWNMQQQNLQQGAMGAHGHPQPFNQSFQSHNNQSNNPNHQYGGPPHPPTYHHQNQGHHGPHVQPQGYSSGSISFNAHGHPRHLPQSQGTYTPNGLWVPQDAEVNCQRPVPVPVTVSRSSNALQGNSGFEVRSTTQEGPLIFMEPANTIPFTTVQGTWYQHPPHKDRAYASLDLNVPAKVPSPLLEIAKAEQPIHNNPNCKFPHPASVACAVCGPPMRIHERFHTMPEALWRPSLEAYARQVQAEGQTTLSPQQPLSDSASKHEREPGSALPSATAPAVPLSAIPAVPTVNLPAIPPPAPPPPATPPPSAPPSTAPPSSMLDNLLLPVTTLATISDPRARFLAARESFERVKALEESSSDPHAPPPRIPNPYLRMRDWAEIIGVNPLPGVGVNIANMNILVRRPDYPPGATGQRRFFLRPPEEIALLSNRTITTQAGNPGEALITTLADSAQGLLNDGSEKSDVDNEANIDALEEKIEAAPNRDGVVVEPALPLTPMEPTEPRPAIVELAIPMATGEVIQREPAVIGLVLPLTPIQLIQRGNEAITPALPLAPAEPTQQRITLNEQPVLPLTPAEPTQQELEAKQQDLPVKLAPMQPAQQAAAAVEPALPLTPEEPTEQEVEGKQPNLPEAPVQPPTPGQEVAAIESALTLGLTPTNLTQQFDHRITDNQQQSMLERDMRTGEVEVHREEQTVRQHAEGPLAAEPATDQPCSAAPSQPEAIESDVYPEPPELSTQSQPIVDERRVFSWASIVAGDRQREHERIRLAAKADGTLQTQEDAEGLDNLPGLPGDALPE</sequence>
<keyword evidence="3" id="KW-1185">Reference proteome</keyword>
<feature type="compositionally biased region" description="Pro residues" evidence="1">
    <location>
        <begin position="444"/>
        <end position="465"/>
    </location>
</feature>
<feature type="compositionally biased region" description="Low complexity" evidence="1">
    <location>
        <begin position="745"/>
        <end position="764"/>
    </location>
</feature>
<name>A0A3N4LY41_9PEZI</name>
<dbReference type="InParanoid" id="A0A3N4LY41"/>
<evidence type="ECO:0000313" key="2">
    <source>
        <dbReference type="EMBL" id="RPB25581.1"/>
    </source>
</evidence>
<feature type="compositionally biased region" description="Polar residues" evidence="1">
    <location>
        <begin position="81"/>
        <end position="90"/>
    </location>
</feature>
<protein>
    <submittedName>
        <fullName evidence="2">Uncharacterized protein</fullName>
    </submittedName>
</protein>
<feature type="region of interest" description="Disordered" evidence="1">
    <location>
        <begin position="73"/>
        <end position="129"/>
    </location>
</feature>
<proteinExistence type="predicted"/>
<dbReference type="PROSITE" id="PS51257">
    <property type="entry name" value="PROKAR_LIPOPROTEIN"/>
    <property type="match status" value="1"/>
</dbReference>
<reference evidence="2 3" key="1">
    <citation type="journal article" date="2018" name="Nat. Ecol. Evol.">
        <title>Pezizomycetes genomes reveal the molecular basis of ectomycorrhizal truffle lifestyle.</title>
        <authorList>
            <person name="Murat C."/>
            <person name="Payen T."/>
            <person name="Noel B."/>
            <person name="Kuo A."/>
            <person name="Morin E."/>
            <person name="Chen J."/>
            <person name="Kohler A."/>
            <person name="Krizsan K."/>
            <person name="Balestrini R."/>
            <person name="Da Silva C."/>
            <person name="Montanini B."/>
            <person name="Hainaut M."/>
            <person name="Levati E."/>
            <person name="Barry K.W."/>
            <person name="Belfiori B."/>
            <person name="Cichocki N."/>
            <person name="Clum A."/>
            <person name="Dockter R.B."/>
            <person name="Fauchery L."/>
            <person name="Guy J."/>
            <person name="Iotti M."/>
            <person name="Le Tacon F."/>
            <person name="Lindquist E.A."/>
            <person name="Lipzen A."/>
            <person name="Malagnac F."/>
            <person name="Mello A."/>
            <person name="Molinier V."/>
            <person name="Miyauchi S."/>
            <person name="Poulain J."/>
            <person name="Riccioni C."/>
            <person name="Rubini A."/>
            <person name="Sitrit Y."/>
            <person name="Splivallo R."/>
            <person name="Traeger S."/>
            <person name="Wang M."/>
            <person name="Zifcakova L."/>
            <person name="Wipf D."/>
            <person name="Zambonelli A."/>
            <person name="Paolocci F."/>
            <person name="Nowrousian M."/>
            <person name="Ottonello S."/>
            <person name="Baldrian P."/>
            <person name="Spatafora J.W."/>
            <person name="Henrissat B."/>
            <person name="Nagy L.G."/>
            <person name="Aury J.M."/>
            <person name="Wincker P."/>
            <person name="Grigoriev I.V."/>
            <person name="Bonfante P."/>
            <person name="Martin F.M."/>
        </authorList>
    </citation>
    <scope>NUCLEOTIDE SEQUENCE [LARGE SCALE GENOMIC DNA]</scope>
    <source>
        <strain evidence="2 3">ATCC MYA-4762</strain>
    </source>
</reference>
<feature type="region of interest" description="Disordered" evidence="1">
    <location>
        <begin position="840"/>
        <end position="888"/>
    </location>
</feature>
<feature type="region of interest" description="Disordered" evidence="1">
    <location>
        <begin position="444"/>
        <end position="471"/>
    </location>
</feature>
<feature type="region of interest" description="Disordered" evidence="1">
    <location>
        <begin position="745"/>
        <end position="790"/>
    </location>
</feature>
<evidence type="ECO:0000313" key="3">
    <source>
        <dbReference type="Proteomes" id="UP000267821"/>
    </source>
</evidence>
<gene>
    <name evidence="2" type="ORF">L211DRAFT_867089</name>
</gene>
<evidence type="ECO:0000256" key="1">
    <source>
        <dbReference type="SAM" id="MobiDB-lite"/>
    </source>
</evidence>
<feature type="region of interest" description="Disordered" evidence="1">
    <location>
        <begin position="917"/>
        <end position="945"/>
    </location>
</feature>
<dbReference type="STRING" id="1051890.A0A3N4LY41"/>